<dbReference type="Proteomes" id="UP000265200">
    <property type="component" value="Chromosome 19"/>
</dbReference>
<dbReference type="PANTHER" id="PTHR37984:SF15">
    <property type="entry name" value="INTEGRASE CATALYTIC DOMAIN-CONTAINING PROTEIN"/>
    <property type="match status" value="1"/>
</dbReference>
<organism evidence="4 5">
    <name type="scientific">Oryzias latipes</name>
    <name type="common">Japanese rice fish</name>
    <name type="synonym">Japanese killifish</name>
    <dbReference type="NCBI Taxonomy" id="8090"/>
    <lineage>
        <taxon>Eukaryota</taxon>
        <taxon>Metazoa</taxon>
        <taxon>Chordata</taxon>
        <taxon>Craniata</taxon>
        <taxon>Vertebrata</taxon>
        <taxon>Euteleostomi</taxon>
        <taxon>Actinopterygii</taxon>
        <taxon>Neopterygii</taxon>
        <taxon>Teleostei</taxon>
        <taxon>Neoteleostei</taxon>
        <taxon>Acanthomorphata</taxon>
        <taxon>Ovalentaria</taxon>
        <taxon>Atherinomorphae</taxon>
        <taxon>Beloniformes</taxon>
        <taxon>Adrianichthyidae</taxon>
        <taxon>Oryziinae</taxon>
        <taxon>Oryzias</taxon>
    </lineage>
</organism>
<reference evidence="4 5" key="2">
    <citation type="submission" date="2017-04" db="EMBL/GenBank/DDBJ databases">
        <title>CpG methylation of centromeres and impact of large insertions on vertebrate speciation.</title>
        <authorList>
            <person name="Ichikawa K."/>
            <person name="Yoshimura J."/>
            <person name="Morishita S."/>
        </authorList>
    </citation>
    <scope>NUCLEOTIDE SEQUENCE</scope>
    <source>
        <strain evidence="4 5">HSOK</strain>
    </source>
</reference>
<dbReference type="GO" id="GO:0003676">
    <property type="term" value="F:nucleic acid binding"/>
    <property type="evidence" value="ECO:0007669"/>
    <property type="project" value="InterPro"/>
</dbReference>
<dbReference type="SUPFAM" id="SSF53098">
    <property type="entry name" value="Ribonuclease H-like"/>
    <property type="match status" value="1"/>
</dbReference>
<dbReference type="PANTHER" id="PTHR37984">
    <property type="entry name" value="PROTEIN CBG26694"/>
    <property type="match status" value="1"/>
</dbReference>
<dbReference type="InterPro" id="IPR041588">
    <property type="entry name" value="Integrase_H2C2"/>
</dbReference>
<dbReference type="Gene3D" id="3.30.420.10">
    <property type="entry name" value="Ribonuclease H-like superfamily/Ribonuclease H"/>
    <property type="match status" value="1"/>
</dbReference>
<dbReference type="InterPro" id="IPR001584">
    <property type="entry name" value="Integrase_cat-core"/>
</dbReference>
<reference evidence="4" key="3">
    <citation type="submission" date="2025-08" db="UniProtKB">
        <authorList>
            <consortium name="Ensembl"/>
        </authorList>
    </citation>
    <scope>IDENTIFICATION</scope>
    <source>
        <strain evidence="4">HSOK</strain>
    </source>
</reference>
<dbReference type="Ensembl" id="ENSORLT00015012158.1">
    <property type="protein sequence ID" value="ENSORLP00015022788.1"/>
    <property type="gene ID" value="ENSORLG00015002365.1"/>
</dbReference>
<dbReference type="AlphaFoldDB" id="A0A3P9ISF4"/>
<feature type="compositionally biased region" description="Basic and acidic residues" evidence="2">
    <location>
        <begin position="403"/>
        <end position="413"/>
    </location>
</feature>
<evidence type="ECO:0000313" key="4">
    <source>
        <dbReference type="Ensembl" id="ENSORLP00015022788.1"/>
    </source>
</evidence>
<feature type="domain" description="Integrase catalytic" evidence="3">
    <location>
        <begin position="106"/>
        <end position="263"/>
    </location>
</feature>
<sequence length="556" mass="64701">MTETQAVRQLLREWPRLQIDEDGILRRETSTRTQLVVPESLKPTIYQHLHEEMGHLGADRMIALARERFYWPKMRQEIEHHVTQVCRCVKRKRPNRIIQTPIQSIETSAPFEMISIDYLHLEKSKGGEEYILVVVDHFTKYAQAYATKDKSGRTAAKKLFDDFIMRFGFPSKIHHDQGKEFENHLFQKLQSYCGIRPSRTSPYHPQANPAERFNRTLLGMLRTLEETQKSRWKEHLSKVVHAYNSTVHEAIGFSPFFLLFGREPTLPVDLLFPKREKKGTQTHSGNAEKWRETMQEAYAIAKAHMKKSAKRGQQNYNKRVWSSTLKPGDHVLVRNLTPRGGPGKLRNFWEETIYEVSGRKSPDSPVYVIKPLHREGRERVLHRNLLLPCPYLVEESEVGGANLKDKSINEKPKRSTRCHQGTRDTYQTDESSSSEDEYHMLTSARPNDFHLNEDAEEFHPKDDMFVETAEKIQMPENNNEEEQEEERPPVAEEVEAVGGEPDDILKDEEDVRAWRGRSTRIRQPRRIYTYDQLGQPTVQLLKSFSSSVRASSDGNR</sequence>
<feature type="compositionally biased region" description="Acidic residues" evidence="2">
    <location>
        <begin position="492"/>
        <end position="502"/>
    </location>
</feature>
<feature type="region of interest" description="Disordered" evidence="2">
    <location>
        <begin position="475"/>
        <end position="502"/>
    </location>
</feature>
<protein>
    <recommendedName>
        <fullName evidence="1">Gypsy retrotransposon integrase-like protein 1</fullName>
    </recommendedName>
</protein>
<dbReference type="InterPro" id="IPR036397">
    <property type="entry name" value="RNaseH_sf"/>
</dbReference>
<feature type="region of interest" description="Disordered" evidence="2">
    <location>
        <begin position="403"/>
        <end position="438"/>
    </location>
</feature>
<evidence type="ECO:0000256" key="1">
    <source>
        <dbReference type="ARBA" id="ARBA00039658"/>
    </source>
</evidence>
<dbReference type="Gene3D" id="1.10.340.70">
    <property type="match status" value="1"/>
</dbReference>
<dbReference type="InterPro" id="IPR050951">
    <property type="entry name" value="Retrovirus_Pol_polyprotein"/>
</dbReference>
<name>A0A3P9ISF4_ORYLA</name>
<reference key="1">
    <citation type="journal article" date="2007" name="Nature">
        <title>The medaka draft genome and insights into vertebrate genome evolution.</title>
        <authorList>
            <person name="Kasahara M."/>
            <person name="Naruse K."/>
            <person name="Sasaki S."/>
            <person name="Nakatani Y."/>
            <person name="Qu W."/>
            <person name="Ahsan B."/>
            <person name="Yamada T."/>
            <person name="Nagayasu Y."/>
            <person name="Doi K."/>
            <person name="Kasai Y."/>
            <person name="Jindo T."/>
            <person name="Kobayashi D."/>
            <person name="Shimada A."/>
            <person name="Toyoda A."/>
            <person name="Kuroki Y."/>
            <person name="Fujiyama A."/>
            <person name="Sasaki T."/>
            <person name="Shimizu A."/>
            <person name="Asakawa S."/>
            <person name="Shimizu N."/>
            <person name="Hashimoto S."/>
            <person name="Yang J."/>
            <person name="Lee Y."/>
            <person name="Matsushima K."/>
            <person name="Sugano S."/>
            <person name="Sakaizumi M."/>
            <person name="Narita T."/>
            <person name="Ohishi K."/>
            <person name="Haga S."/>
            <person name="Ohta F."/>
            <person name="Nomoto H."/>
            <person name="Nogata K."/>
            <person name="Morishita T."/>
            <person name="Endo T."/>
            <person name="Shin-I T."/>
            <person name="Takeda H."/>
            <person name="Morishita S."/>
            <person name="Kohara Y."/>
        </authorList>
    </citation>
    <scope>NUCLEOTIDE SEQUENCE [LARGE SCALE GENOMIC DNA]</scope>
    <source>
        <strain>Hd-rR</strain>
    </source>
</reference>
<reference evidence="4" key="4">
    <citation type="submission" date="2025-09" db="UniProtKB">
        <authorList>
            <consortium name="Ensembl"/>
        </authorList>
    </citation>
    <scope>IDENTIFICATION</scope>
    <source>
        <strain evidence="4">HSOK</strain>
    </source>
</reference>
<dbReference type="FunFam" id="3.30.420.10:FF:000032">
    <property type="entry name" value="Retrovirus-related Pol polyprotein from transposon 297-like Protein"/>
    <property type="match status" value="1"/>
</dbReference>
<evidence type="ECO:0000259" key="3">
    <source>
        <dbReference type="PROSITE" id="PS50994"/>
    </source>
</evidence>
<dbReference type="Pfam" id="PF00665">
    <property type="entry name" value="rve"/>
    <property type="match status" value="1"/>
</dbReference>
<proteinExistence type="predicted"/>
<dbReference type="GO" id="GO:0015074">
    <property type="term" value="P:DNA integration"/>
    <property type="evidence" value="ECO:0007669"/>
    <property type="project" value="InterPro"/>
</dbReference>
<dbReference type="PROSITE" id="PS50994">
    <property type="entry name" value="INTEGRASE"/>
    <property type="match status" value="1"/>
</dbReference>
<dbReference type="InterPro" id="IPR012337">
    <property type="entry name" value="RNaseH-like_sf"/>
</dbReference>
<evidence type="ECO:0000256" key="2">
    <source>
        <dbReference type="SAM" id="MobiDB-lite"/>
    </source>
</evidence>
<evidence type="ECO:0000313" key="5">
    <source>
        <dbReference type="Proteomes" id="UP000265200"/>
    </source>
</evidence>
<dbReference type="FunFam" id="1.10.340.70:FF:000001">
    <property type="entry name" value="Retrovirus-related Pol polyprotein from transposon gypsy-like Protein"/>
    <property type="match status" value="1"/>
</dbReference>
<accession>A0A3P9ISF4</accession>
<dbReference type="Pfam" id="PF17921">
    <property type="entry name" value="Integrase_H2C2"/>
    <property type="match status" value="1"/>
</dbReference>